<keyword evidence="3" id="KW-0949">S-adenosyl-L-methionine</keyword>
<dbReference type="GO" id="GO:0046983">
    <property type="term" value="F:protein dimerization activity"/>
    <property type="evidence" value="ECO:0007669"/>
    <property type="project" value="InterPro"/>
</dbReference>
<protein>
    <submittedName>
        <fullName evidence="7">Uncharacterized protein</fullName>
    </submittedName>
</protein>
<dbReference type="GO" id="GO:0008171">
    <property type="term" value="F:O-methyltransferase activity"/>
    <property type="evidence" value="ECO:0000318"/>
    <property type="project" value="GO_Central"/>
</dbReference>
<dbReference type="FunFam" id="1.10.10.10:FF:000357">
    <property type="entry name" value="Caffeic acid 3-O-methyltransferase"/>
    <property type="match status" value="1"/>
</dbReference>
<keyword evidence="1" id="KW-0489">Methyltransferase</keyword>
<evidence type="ECO:0000256" key="3">
    <source>
        <dbReference type="ARBA" id="ARBA00022691"/>
    </source>
</evidence>
<evidence type="ECO:0000313" key="8">
    <source>
        <dbReference type="Proteomes" id="UP000019116"/>
    </source>
</evidence>
<dbReference type="SMR" id="A0A3B6ARG2"/>
<dbReference type="STRING" id="4565.A0A3B6ARG2"/>
<dbReference type="PIRSF" id="PIRSF005739">
    <property type="entry name" value="O-mtase"/>
    <property type="match status" value="1"/>
</dbReference>
<dbReference type="Gramene" id="TraesKAR2A01G0019930.1">
    <property type="protein sequence ID" value="cds.TraesKAR2A01G0019930.1"/>
    <property type="gene ID" value="TraesKAR2A01G0019930"/>
</dbReference>
<proteinExistence type="predicted"/>
<dbReference type="OMA" id="HAWDDEN"/>
<dbReference type="PANTHER" id="PTHR11746">
    <property type="entry name" value="O-METHYLTRANSFERASE"/>
    <property type="match status" value="1"/>
</dbReference>
<dbReference type="OrthoDB" id="728759at2759"/>
<dbReference type="InterPro" id="IPR016461">
    <property type="entry name" value="COMT-like"/>
</dbReference>
<dbReference type="Gramene" id="TraesLAC2A03G00597600.1">
    <property type="protein sequence ID" value="TraesLAC2A03G00597600.1"/>
    <property type="gene ID" value="TraesLAC2A03G00597600"/>
</dbReference>
<evidence type="ECO:0000259" key="6">
    <source>
        <dbReference type="Pfam" id="PF08100"/>
    </source>
</evidence>
<feature type="domain" description="O-methyltransferase dimerisation" evidence="6">
    <location>
        <begin position="20"/>
        <end position="110"/>
    </location>
</feature>
<dbReference type="GeneID" id="123187158"/>
<dbReference type="SUPFAM" id="SSF46785">
    <property type="entry name" value="Winged helix' DNA-binding domain"/>
    <property type="match status" value="1"/>
</dbReference>
<dbReference type="RefSeq" id="XP_044454867.1">
    <property type="nucleotide sequence ID" value="XM_044598932.1"/>
</dbReference>
<dbReference type="AlphaFoldDB" id="A0A3B6ARG2"/>
<dbReference type="Gramene" id="TraesARI2A03G00600180.1">
    <property type="protein sequence ID" value="TraesARI2A03G00600180.1"/>
    <property type="gene ID" value="TraesARI2A03G00600180"/>
</dbReference>
<dbReference type="GO" id="GO:0008757">
    <property type="term" value="F:S-adenosylmethionine-dependent methyltransferase activity"/>
    <property type="evidence" value="ECO:0000318"/>
    <property type="project" value="GO_Central"/>
</dbReference>
<dbReference type="Gramene" id="TraesCS2A02G051600.2">
    <property type="protein sequence ID" value="TraesCS2A02G051600.2"/>
    <property type="gene ID" value="TraesCS2A02G051600"/>
</dbReference>
<dbReference type="InterPro" id="IPR036388">
    <property type="entry name" value="WH-like_DNA-bd_sf"/>
</dbReference>
<feature type="active site" description="Proton acceptor" evidence="4">
    <location>
        <position position="263"/>
    </location>
</feature>
<dbReference type="Proteomes" id="UP000019116">
    <property type="component" value="Chromosome 2A"/>
</dbReference>
<dbReference type="EnsemblPlants" id="TraesCS2A02G051600.2">
    <property type="protein sequence ID" value="TraesCS2A02G051600.2"/>
    <property type="gene ID" value="TraesCS2A02G051600"/>
</dbReference>
<dbReference type="Pfam" id="PF08100">
    <property type="entry name" value="Dimerisation"/>
    <property type="match status" value="1"/>
</dbReference>
<dbReference type="Gene3D" id="1.10.10.10">
    <property type="entry name" value="Winged helix-like DNA-binding domain superfamily/Winged helix DNA-binding domain"/>
    <property type="match status" value="1"/>
</dbReference>
<evidence type="ECO:0000256" key="1">
    <source>
        <dbReference type="ARBA" id="ARBA00022603"/>
    </source>
</evidence>
<dbReference type="Gramene" id="TraesNOR2A03G00601190.1">
    <property type="protein sequence ID" value="TraesNOR2A03G00601190.1"/>
    <property type="gene ID" value="TraesNOR2A03G00601190"/>
</dbReference>
<dbReference type="FunFam" id="3.40.50.150:FF:000061">
    <property type="entry name" value="Caffeic acid O-methyltransferase"/>
    <property type="match status" value="1"/>
</dbReference>
<dbReference type="InterPro" id="IPR012967">
    <property type="entry name" value="COMT_dimerisation"/>
</dbReference>
<feature type="domain" description="O-methyltransferase C-terminal" evidence="5">
    <location>
        <begin position="135"/>
        <end position="338"/>
    </location>
</feature>
<evidence type="ECO:0000256" key="2">
    <source>
        <dbReference type="ARBA" id="ARBA00022679"/>
    </source>
</evidence>
<keyword evidence="2" id="KW-0808">Transferase</keyword>
<dbReference type="Gramene" id="TraesCS2A03G0099800.2">
    <property type="protein sequence ID" value="TraesCS2A03G0099800.2.CDS"/>
    <property type="gene ID" value="TraesCS2A03G0099800"/>
</dbReference>
<dbReference type="GO" id="GO:0032259">
    <property type="term" value="P:methylation"/>
    <property type="evidence" value="ECO:0000318"/>
    <property type="project" value="GO_Central"/>
</dbReference>
<sequence length="357" mass="38811">MGSMAAEMTAVEEEACIYAMQLSSTAVLPLTLKNAIELGMLEVLMGAGGKMLSPSEVAARLPPTTTNPDAPAMVDRMLHLLASYKVVSCEVEEGTHARRYGPTPVCKWFTPNQDGISMAPLLLLTNDKVPMESLYHLKDAVLDGGLPFHKAHGMTMYEYTKTDARLNHVFNEAMKSYTTIVTGKLVELYTGFHDVATLVDVGGGVGATIRAVTSKYPHIKGINFDLPHVIAEAPQSPGVEHVAGDMFKNVPSGDAIVLKWILHNWTDEHCTTLLRNCYNALPAHGKVVVVEGILPVEPEATSRGQQASLSDMIMLTHTAGGKERNQREFEQLAKAAGFTGVKTAYIYSNTWVIELTK</sequence>
<dbReference type="Gramene" id="TraesLDM2A03G00595730.1">
    <property type="protein sequence ID" value="TraesLDM2A03G00595730.1"/>
    <property type="gene ID" value="TraesLDM2A03G00595730"/>
</dbReference>
<dbReference type="Pfam" id="PF00891">
    <property type="entry name" value="Methyltransf_2"/>
    <property type="match status" value="1"/>
</dbReference>
<dbReference type="PaxDb" id="4565-Traes_2AS_BA5EB39CB.1"/>
<accession>A0A3B6ARG2</accession>
<dbReference type="InterPro" id="IPR029063">
    <property type="entry name" value="SAM-dependent_MTases_sf"/>
</dbReference>
<dbReference type="InterPro" id="IPR036390">
    <property type="entry name" value="WH_DNA-bd_sf"/>
</dbReference>
<dbReference type="Gene3D" id="3.40.50.150">
    <property type="entry name" value="Vaccinia Virus protein VP39"/>
    <property type="match status" value="1"/>
</dbReference>
<reference evidence="7" key="2">
    <citation type="submission" date="2018-10" db="UniProtKB">
        <authorList>
            <consortium name="EnsemblPlants"/>
        </authorList>
    </citation>
    <scope>IDENTIFICATION</scope>
</reference>
<name>A0A3B6ARG2_WHEAT</name>
<dbReference type="CDD" id="cd02440">
    <property type="entry name" value="AdoMet_MTases"/>
    <property type="match status" value="1"/>
</dbReference>
<evidence type="ECO:0000259" key="5">
    <source>
        <dbReference type="Pfam" id="PF00891"/>
    </source>
</evidence>
<evidence type="ECO:0000256" key="4">
    <source>
        <dbReference type="PIRSR" id="PIRSR005739-1"/>
    </source>
</evidence>
<dbReference type="SUPFAM" id="SSF53335">
    <property type="entry name" value="S-adenosyl-L-methionine-dependent methyltransferases"/>
    <property type="match status" value="1"/>
</dbReference>
<reference evidence="7" key="1">
    <citation type="submission" date="2018-08" db="EMBL/GenBank/DDBJ databases">
        <authorList>
            <person name="Rossello M."/>
        </authorList>
    </citation>
    <scope>NUCLEOTIDE SEQUENCE [LARGE SCALE GENOMIC DNA]</scope>
    <source>
        <strain evidence="7">cv. Chinese Spring</strain>
    </source>
</reference>
<dbReference type="Gramene" id="TraesJUL2A03G00596600.1">
    <property type="protein sequence ID" value="TraesJUL2A03G00596600.1"/>
    <property type="gene ID" value="TraesJUL2A03G00596600"/>
</dbReference>
<dbReference type="InterPro" id="IPR001077">
    <property type="entry name" value="COMT_C"/>
</dbReference>
<gene>
    <name evidence="7" type="primary">LOC123187158</name>
</gene>
<evidence type="ECO:0000313" key="7">
    <source>
        <dbReference type="EnsemblPlants" id="TraesCS2A02G051600.2"/>
    </source>
</evidence>
<dbReference type="PROSITE" id="PS51683">
    <property type="entry name" value="SAM_OMT_II"/>
    <property type="match status" value="1"/>
</dbReference>
<organism evidence="7">
    <name type="scientific">Triticum aestivum</name>
    <name type="common">Wheat</name>
    <dbReference type="NCBI Taxonomy" id="4565"/>
    <lineage>
        <taxon>Eukaryota</taxon>
        <taxon>Viridiplantae</taxon>
        <taxon>Streptophyta</taxon>
        <taxon>Embryophyta</taxon>
        <taxon>Tracheophyta</taxon>
        <taxon>Spermatophyta</taxon>
        <taxon>Magnoliopsida</taxon>
        <taxon>Liliopsida</taxon>
        <taxon>Poales</taxon>
        <taxon>Poaceae</taxon>
        <taxon>BOP clade</taxon>
        <taxon>Pooideae</taxon>
        <taxon>Triticodae</taxon>
        <taxon>Triticeae</taxon>
        <taxon>Triticinae</taxon>
        <taxon>Triticum</taxon>
    </lineage>
</organism>
<keyword evidence="8" id="KW-1185">Reference proteome</keyword>